<organism evidence="2 3">
    <name type="scientific">Fusarium acuminatum</name>
    <dbReference type="NCBI Taxonomy" id="5515"/>
    <lineage>
        <taxon>Eukaryota</taxon>
        <taxon>Fungi</taxon>
        <taxon>Dikarya</taxon>
        <taxon>Ascomycota</taxon>
        <taxon>Pezizomycotina</taxon>
        <taxon>Sordariomycetes</taxon>
        <taxon>Hypocreomycetidae</taxon>
        <taxon>Hypocreales</taxon>
        <taxon>Nectriaceae</taxon>
        <taxon>Fusarium</taxon>
        <taxon>Fusarium tricinctum species complex</taxon>
    </lineage>
</organism>
<reference evidence="2 3" key="1">
    <citation type="submission" date="2024-04" db="EMBL/GenBank/DDBJ databases">
        <title>Complete genome sequence of Fusarium acuminatum.</title>
        <authorList>
            <person name="Lan B."/>
        </authorList>
    </citation>
    <scope>NUCLEOTIDE SEQUENCE [LARGE SCALE GENOMIC DNA]</scope>
    <source>
        <strain evidence="2">1A</strain>
    </source>
</reference>
<feature type="domain" description="Tryptophan synthase beta chain-like PALP" evidence="1">
    <location>
        <begin position="10"/>
        <end position="299"/>
    </location>
</feature>
<proteinExistence type="predicted"/>
<name>A0ABZ2X2J3_9HYPO</name>
<evidence type="ECO:0000313" key="3">
    <source>
        <dbReference type="Proteomes" id="UP001489902"/>
    </source>
</evidence>
<protein>
    <submittedName>
        <fullName evidence="2">Tryptophan synthase beta subunit-like PLP-dependent enzyme</fullName>
    </submittedName>
</protein>
<dbReference type="CDD" id="cd01561">
    <property type="entry name" value="CBS_like"/>
    <property type="match status" value="1"/>
</dbReference>
<dbReference type="PANTHER" id="PTHR10314">
    <property type="entry name" value="CYSTATHIONINE BETA-SYNTHASE"/>
    <property type="match status" value="1"/>
</dbReference>
<dbReference type="InterPro" id="IPR036052">
    <property type="entry name" value="TrpB-like_PALP_sf"/>
</dbReference>
<evidence type="ECO:0000259" key="1">
    <source>
        <dbReference type="Pfam" id="PF00291"/>
    </source>
</evidence>
<dbReference type="Proteomes" id="UP001489902">
    <property type="component" value="Chromosome 5"/>
</dbReference>
<dbReference type="InterPro" id="IPR050214">
    <property type="entry name" value="Cys_Synth/Cystath_Beta-Synth"/>
</dbReference>
<dbReference type="Gene3D" id="3.40.50.1100">
    <property type="match status" value="2"/>
</dbReference>
<gene>
    <name evidence="2" type="ORF">QYS62_008311</name>
</gene>
<dbReference type="EMBL" id="CP151264">
    <property type="protein sequence ID" value="WZH47169.1"/>
    <property type="molecule type" value="Genomic_DNA"/>
</dbReference>
<evidence type="ECO:0000313" key="2">
    <source>
        <dbReference type="EMBL" id="WZH47169.1"/>
    </source>
</evidence>
<keyword evidence="3" id="KW-1185">Reference proteome</keyword>
<dbReference type="Pfam" id="PF00291">
    <property type="entry name" value="PALP"/>
    <property type="match status" value="1"/>
</dbReference>
<dbReference type="SUPFAM" id="SSF53686">
    <property type="entry name" value="Tryptophan synthase beta subunit-like PLP-dependent enzymes"/>
    <property type="match status" value="1"/>
</dbReference>
<sequence length="343" mass="36728">MVSVPASNVLDTIGNTPCVRLNNVVPEACAQVYLKLEYFNPTGSHKDRMAKSIIEEAETRGSLQPGMIVAEASGGSTGSSLALVCAAKGYKCIVVSSNAFAIEKLRTMSALGTQVDIIHSQSGKIHADLIPSMIRRVTEHAEDSQTYWTNQFENKDAFVGYQVLGSELVQQFPNGVDAFCAAVGTAGMAMGVAKVLKDNFSNCYVAVLEPASSSPISTGQAGEHHIEGIGIGIVPPLLNKSLYDQVLAIEEEEGRAMCRRLAKEEGLIVGTSTGLNVIGALRLAKKLGPGKTVVTIACDTGLNRDLRWFAMHHCVTPTQKRKSFHQALAPLIILCDVDIHEGY</sequence>
<dbReference type="InterPro" id="IPR001926">
    <property type="entry name" value="TrpB-like_PALP"/>
</dbReference>
<accession>A0ABZ2X2J3</accession>